<dbReference type="RefSeq" id="WP_212826651.1">
    <property type="nucleotide sequence ID" value="NZ_AP023359.1"/>
</dbReference>
<feature type="domain" description="DUF397" evidence="2">
    <location>
        <begin position="15"/>
        <end position="68"/>
    </location>
</feature>
<dbReference type="Proteomes" id="UP000680866">
    <property type="component" value="Chromosome"/>
</dbReference>
<evidence type="ECO:0000259" key="2">
    <source>
        <dbReference type="Pfam" id="PF04149"/>
    </source>
</evidence>
<gene>
    <name evidence="3" type="ORF">Prubr_35090</name>
</gene>
<dbReference type="KEGG" id="pry:Prubr_35090"/>
<evidence type="ECO:0000313" key="4">
    <source>
        <dbReference type="Proteomes" id="UP000680866"/>
    </source>
</evidence>
<evidence type="ECO:0000256" key="1">
    <source>
        <dbReference type="SAM" id="MobiDB-lite"/>
    </source>
</evidence>
<dbReference type="Pfam" id="PF04149">
    <property type="entry name" value="DUF397"/>
    <property type="match status" value="1"/>
</dbReference>
<reference evidence="3" key="1">
    <citation type="submission" date="2020-08" db="EMBL/GenBank/DDBJ databases">
        <title>Whole genome shotgun sequence of Polymorphospora rubra NBRC 101157.</title>
        <authorList>
            <person name="Komaki H."/>
            <person name="Tamura T."/>
        </authorList>
    </citation>
    <scope>NUCLEOTIDE SEQUENCE</scope>
    <source>
        <strain evidence="3">NBRC 101157</strain>
    </source>
</reference>
<dbReference type="InterPro" id="IPR007278">
    <property type="entry name" value="DUF397"/>
</dbReference>
<evidence type="ECO:0000313" key="3">
    <source>
        <dbReference type="EMBL" id="BCJ66488.1"/>
    </source>
</evidence>
<protein>
    <recommendedName>
        <fullName evidence="2">DUF397 domain-containing protein</fullName>
    </recommendedName>
</protein>
<organism evidence="3 4">
    <name type="scientific">Polymorphospora rubra</name>
    <dbReference type="NCBI Taxonomy" id="338584"/>
    <lineage>
        <taxon>Bacteria</taxon>
        <taxon>Bacillati</taxon>
        <taxon>Actinomycetota</taxon>
        <taxon>Actinomycetes</taxon>
        <taxon>Micromonosporales</taxon>
        <taxon>Micromonosporaceae</taxon>
        <taxon>Polymorphospora</taxon>
    </lineage>
</organism>
<sequence>MTNRRPTTPTGGTPAWRTSSRSQTANCVEVALETVPSAPVAVRDSKDRGGPVLTFDAERWSGFISAAKAGEFDRG</sequence>
<feature type="compositionally biased region" description="Low complexity" evidence="1">
    <location>
        <begin position="1"/>
        <end position="14"/>
    </location>
</feature>
<dbReference type="AlphaFoldDB" id="A0A810N438"/>
<proteinExistence type="predicted"/>
<feature type="region of interest" description="Disordered" evidence="1">
    <location>
        <begin position="1"/>
        <end position="24"/>
    </location>
</feature>
<accession>A0A810N438</accession>
<dbReference type="EMBL" id="AP023359">
    <property type="protein sequence ID" value="BCJ66488.1"/>
    <property type="molecule type" value="Genomic_DNA"/>
</dbReference>
<name>A0A810N438_9ACTN</name>
<keyword evidence="4" id="KW-1185">Reference proteome</keyword>